<gene>
    <name evidence="2" type="ordered locus">Sulac_2341</name>
</gene>
<sequence length="277" mass="29531">MRSVMRYTLLETLRKRLIVASIILTGLFLILYALLLSQMQIVAGLPAESQIEGLSALYLGLFAGYVLVALFAVISVAPSIAGEIDDGTLLAVLPRPLTRSRLLLGKWLGLYLVVMSYTTVLIFGIILIDQWRFGPVTGGLGAQLLAYLEFLLEGLVASAATLLGSVLTSTMTTGILVSSVVLTAFLGGALEQMSALWPTASVLGWIGNITTVIMPTDALYRRGLFQILGSHVFPGALSAFGPFGAARPPAPVVSVYAILYAGIMLGAAIRAFRRRDL</sequence>
<keyword evidence="1" id="KW-0812">Transmembrane</keyword>
<dbReference type="Pfam" id="PF12679">
    <property type="entry name" value="ABC2_membrane_2"/>
    <property type="match status" value="1"/>
</dbReference>
<dbReference type="EMBL" id="CP003179">
    <property type="protein sequence ID" value="AEW05809.1"/>
    <property type="molecule type" value="Genomic_DNA"/>
</dbReference>
<evidence type="ECO:0000313" key="2">
    <source>
        <dbReference type="EMBL" id="AEW05809.1"/>
    </source>
</evidence>
<feature type="transmembrane region" description="Helical" evidence="1">
    <location>
        <begin position="54"/>
        <end position="74"/>
    </location>
</feature>
<dbReference type="GO" id="GO:0005886">
    <property type="term" value="C:plasma membrane"/>
    <property type="evidence" value="ECO:0007669"/>
    <property type="project" value="UniProtKB-SubCell"/>
</dbReference>
<feature type="transmembrane region" description="Helical" evidence="1">
    <location>
        <begin position="227"/>
        <end position="246"/>
    </location>
</feature>
<evidence type="ECO:0000256" key="1">
    <source>
        <dbReference type="SAM" id="Phobius"/>
    </source>
</evidence>
<protein>
    <submittedName>
        <fullName evidence="2">ABC-type transport system involved in multi-copper enzyme maturation, permease component</fullName>
    </submittedName>
</protein>
<feature type="transmembrane region" description="Helical" evidence="1">
    <location>
        <begin position="108"/>
        <end position="128"/>
    </location>
</feature>
<dbReference type="GO" id="GO:0140359">
    <property type="term" value="F:ABC-type transporter activity"/>
    <property type="evidence" value="ECO:0007669"/>
    <property type="project" value="InterPro"/>
</dbReference>
<dbReference type="STRING" id="679936.Sulac_2341"/>
<dbReference type="AlphaFoldDB" id="G8TUT5"/>
<dbReference type="HOGENOM" id="CLU_081568_0_0_9"/>
<feature type="transmembrane region" description="Helical" evidence="1">
    <location>
        <begin position="140"/>
        <end position="163"/>
    </location>
</feature>
<evidence type="ECO:0000313" key="3">
    <source>
        <dbReference type="Proteomes" id="UP000005439"/>
    </source>
</evidence>
<proteinExistence type="predicted"/>
<keyword evidence="1" id="KW-0472">Membrane</keyword>
<reference evidence="3" key="1">
    <citation type="submission" date="2011-12" db="EMBL/GenBank/DDBJ databases">
        <title>The complete genome of chromosome of Sulfobacillus acidophilus DSM 10332.</title>
        <authorList>
            <person name="Lucas S."/>
            <person name="Han J."/>
            <person name="Lapidus A."/>
            <person name="Bruce D."/>
            <person name="Goodwin L."/>
            <person name="Pitluck S."/>
            <person name="Peters L."/>
            <person name="Kyrpides N."/>
            <person name="Mavromatis K."/>
            <person name="Ivanova N."/>
            <person name="Mikhailova N."/>
            <person name="Chertkov O."/>
            <person name="Saunders E."/>
            <person name="Detter J.C."/>
            <person name="Tapia R."/>
            <person name="Han C."/>
            <person name="Land M."/>
            <person name="Hauser L."/>
            <person name="Markowitz V."/>
            <person name="Cheng J.-F."/>
            <person name="Hugenholtz P."/>
            <person name="Woyke T."/>
            <person name="Wu D."/>
            <person name="Pukall R."/>
            <person name="Gehrich-Schroeter G."/>
            <person name="Schneider S."/>
            <person name="Klenk H.-P."/>
            <person name="Eisen J.A."/>
        </authorList>
    </citation>
    <scope>NUCLEOTIDE SEQUENCE [LARGE SCALE GENOMIC DNA]</scope>
    <source>
        <strain evidence="3">ATCC 700253 / DSM 10332 / NAL</strain>
    </source>
</reference>
<feature type="transmembrane region" description="Helical" evidence="1">
    <location>
        <begin position="252"/>
        <end position="272"/>
    </location>
</feature>
<feature type="transmembrane region" description="Helical" evidence="1">
    <location>
        <begin position="196"/>
        <end position="215"/>
    </location>
</feature>
<keyword evidence="3" id="KW-1185">Reference proteome</keyword>
<keyword evidence="1" id="KW-1133">Transmembrane helix</keyword>
<dbReference type="PATRIC" id="fig|679936.5.peg.2426"/>
<accession>G8TUT5</accession>
<dbReference type="Proteomes" id="UP000005439">
    <property type="component" value="Chromosome"/>
</dbReference>
<dbReference type="PANTHER" id="PTHR43471">
    <property type="entry name" value="ABC TRANSPORTER PERMEASE"/>
    <property type="match status" value="1"/>
</dbReference>
<organism evidence="2 3">
    <name type="scientific">Sulfobacillus acidophilus (strain ATCC 700253 / DSM 10332 / NAL)</name>
    <dbReference type="NCBI Taxonomy" id="679936"/>
    <lineage>
        <taxon>Bacteria</taxon>
        <taxon>Bacillati</taxon>
        <taxon>Bacillota</taxon>
        <taxon>Clostridia</taxon>
        <taxon>Eubacteriales</taxon>
        <taxon>Clostridiales Family XVII. Incertae Sedis</taxon>
        <taxon>Sulfobacillus</taxon>
    </lineage>
</organism>
<name>G8TUT5_SULAD</name>
<reference evidence="2 3" key="2">
    <citation type="journal article" date="2012" name="Stand. Genomic Sci.">
        <title>Complete genome sequence of the moderately thermophilic mineral-sulfide-oxidizing firmicute Sulfobacillus acidophilus type strain (NAL(T)).</title>
        <authorList>
            <person name="Anderson I."/>
            <person name="Chertkov O."/>
            <person name="Chen A."/>
            <person name="Saunders E."/>
            <person name="Lapidus A."/>
            <person name="Nolan M."/>
            <person name="Lucas S."/>
            <person name="Hammon N."/>
            <person name="Deshpande S."/>
            <person name="Cheng J.F."/>
            <person name="Han C."/>
            <person name="Tapia R."/>
            <person name="Goodwin L.A."/>
            <person name="Pitluck S."/>
            <person name="Liolios K."/>
            <person name="Pagani I."/>
            <person name="Ivanova N."/>
            <person name="Mikhailova N."/>
            <person name="Pati A."/>
            <person name="Palaniappan K."/>
            <person name="Land M."/>
            <person name="Pan C."/>
            <person name="Rohde M."/>
            <person name="Pukall R."/>
            <person name="Goker M."/>
            <person name="Detter J.C."/>
            <person name="Woyke T."/>
            <person name="Bristow J."/>
            <person name="Eisen J.A."/>
            <person name="Markowitz V."/>
            <person name="Hugenholtz P."/>
            <person name="Kyrpides N.C."/>
            <person name="Klenk H.P."/>
            <person name="Mavromatis K."/>
        </authorList>
    </citation>
    <scope>NUCLEOTIDE SEQUENCE [LARGE SCALE GENOMIC DNA]</scope>
    <source>
        <strain evidence="3">ATCC 700253 / DSM 10332 / NAL</strain>
    </source>
</reference>
<feature type="transmembrane region" description="Helical" evidence="1">
    <location>
        <begin position="170"/>
        <end position="190"/>
    </location>
</feature>
<dbReference type="KEGG" id="sap:Sulac_2341"/>